<proteinExistence type="predicted"/>
<dbReference type="RefSeq" id="XP_009845383.1">
    <property type="nucleotide sequence ID" value="XM_009847081.1"/>
</dbReference>
<feature type="region of interest" description="Disordered" evidence="1">
    <location>
        <begin position="1"/>
        <end position="66"/>
    </location>
</feature>
<name>W4FCF7_APHAT</name>
<dbReference type="VEuPathDB" id="FungiDB:H257_18071"/>
<dbReference type="GeneID" id="20820067"/>
<feature type="compositionally biased region" description="Polar residues" evidence="1">
    <location>
        <begin position="31"/>
        <end position="45"/>
    </location>
</feature>
<dbReference type="AlphaFoldDB" id="W4FCF7"/>
<evidence type="ECO:0000256" key="1">
    <source>
        <dbReference type="SAM" id="MobiDB-lite"/>
    </source>
</evidence>
<reference evidence="2" key="1">
    <citation type="submission" date="2013-12" db="EMBL/GenBank/DDBJ databases">
        <title>The Genome Sequence of Aphanomyces astaci APO3.</title>
        <authorList>
            <consortium name="The Broad Institute Genomics Platform"/>
            <person name="Russ C."/>
            <person name="Tyler B."/>
            <person name="van West P."/>
            <person name="Dieguez-Uribeondo J."/>
            <person name="Young S.K."/>
            <person name="Zeng Q."/>
            <person name="Gargeya S."/>
            <person name="Fitzgerald M."/>
            <person name="Abouelleil A."/>
            <person name="Alvarado L."/>
            <person name="Chapman S.B."/>
            <person name="Gainer-Dewar J."/>
            <person name="Goldberg J."/>
            <person name="Griggs A."/>
            <person name="Gujja S."/>
            <person name="Hansen M."/>
            <person name="Howarth C."/>
            <person name="Imamovic A."/>
            <person name="Ireland A."/>
            <person name="Larimer J."/>
            <person name="McCowan C."/>
            <person name="Murphy C."/>
            <person name="Pearson M."/>
            <person name="Poon T.W."/>
            <person name="Priest M."/>
            <person name="Roberts A."/>
            <person name="Saif S."/>
            <person name="Shea T."/>
            <person name="Sykes S."/>
            <person name="Wortman J."/>
            <person name="Nusbaum C."/>
            <person name="Birren B."/>
        </authorList>
    </citation>
    <scope>NUCLEOTIDE SEQUENCE [LARGE SCALE GENOMIC DNA]</scope>
    <source>
        <strain evidence="2">APO3</strain>
    </source>
</reference>
<protein>
    <submittedName>
        <fullName evidence="2">Uncharacterized protein</fullName>
    </submittedName>
</protein>
<sequence length="116" mass="11824">MVGSSPRPRRTRRSDCPMSRGRAQSVFGHTRTMSVPQASGQSARSCTRALRGRSRPRPNGSGGVTTCSATSCCTACTGEVAASSCTQGTSAAAGGSRLASSMGCMLACRGRSVNTC</sequence>
<gene>
    <name evidence="2" type="ORF">H257_18071</name>
</gene>
<organism evidence="2">
    <name type="scientific">Aphanomyces astaci</name>
    <name type="common">Crayfish plague agent</name>
    <dbReference type="NCBI Taxonomy" id="112090"/>
    <lineage>
        <taxon>Eukaryota</taxon>
        <taxon>Sar</taxon>
        <taxon>Stramenopiles</taxon>
        <taxon>Oomycota</taxon>
        <taxon>Saprolegniomycetes</taxon>
        <taxon>Saprolegniales</taxon>
        <taxon>Verrucalvaceae</taxon>
        <taxon>Aphanomyces</taxon>
    </lineage>
</organism>
<accession>W4FCF7</accession>
<dbReference type="EMBL" id="KI913247">
    <property type="protein sequence ID" value="ETV65145.1"/>
    <property type="molecule type" value="Genomic_DNA"/>
</dbReference>
<evidence type="ECO:0000313" key="2">
    <source>
        <dbReference type="EMBL" id="ETV65145.1"/>
    </source>
</evidence>